<dbReference type="Proteomes" id="UP001196413">
    <property type="component" value="Unassembled WGS sequence"/>
</dbReference>
<evidence type="ECO:0000256" key="3">
    <source>
        <dbReference type="ARBA" id="ARBA00012614"/>
    </source>
</evidence>
<evidence type="ECO:0000313" key="9">
    <source>
        <dbReference type="EMBL" id="KAJ1374192.1"/>
    </source>
</evidence>
<keyword evidence="6" id="KW-0808">Transferase</keyword>
<dbReference type="GO" id="GO:0006488">
    <property type="term" value="P:dolichol-linked oligosaccharide biosynthetic process"/>
    <property type="evidence" value="ECO:0007669"/>
    <property type="project" value="InterPro"/>
</dbReference>
<dbReference type="GO" id="GO:0005783">
    <property type="term" value="C:endoplasmic reticulum"/>
    <property type="evidence" value="ECO:0007669"/>
    <property type="project" value="UniProtKB-SubCell"/>
</dbReference>
<dbReference type="GO" id="GO:0004577">
    <property type="term" value="F:N-acetylglucosaminyldiphosphodolichol N-acetylglucosaminyltransferase activity"/>
    <property type="evidence" value="ECO:0007669"/>
    <property type="project" value="UniProtKB-EC"/>
</dbReference>
<dbReference type="EMBL" id="JAHQIW010007408">
    <property type="protein sequence ID" value="KAJ1374192.1"/>
    <property type="molecule type" value="Genomic_DNA"/>
</dbReference>
<dbReference type="SUPFAM" id="SSF53756">
    <property type="entry name" value="UDP-Glycosyltransferase/glycogen phosphorylase"/>
    <property type="match status" value="1"/>
</dbReference>
<dbReference type="Gene3D" id="3.40.50.2000">
    <property type="entry name" value="Glycogen Phosphorylase B"/>
    <property type="match status" value="1"/>
</dbReference>
<organism evidence="9 10">
    <name type="scientific">Parelaphostrongylus tenuis</name>
    <name type="common">Meningeal worm</name>
    <dbReference type="NCBI Taxonomy" id="148309"/>
    <lineage>
        <taxon>Eukaryota</taxon>
        <taxon>Metazoa</taxon>
        <taxon>Ecdysozoa</taxon>
        <taxon>Nematoda</taxon>
        <taxon>Chromadorea</taxon>
        <taxon>Rhabditida</taxon>
        <taxon>Rhabditina</taxon>
        <taxon>Rhabditomorpha</taxon>
        <taxon>Strongyloidea</taxon>
        <taxon>Metastrongylidae</taxon>
        <taxon>Parelaphostrongylus</taxon>
    </lineage>
</organism>
<protein>
    <recommendedName>
        <fullName evidence="4">UDP-N-acetylglucosamine transferase subunit ALG13</fullName>
        <ecNumber evidence="3">2.4.1.141</ecNumber>
    </recommendedName>
</protein>
<keyword evidence="10" id="KW-1185">Reference proteome</keyword>
<dbReference type="PANTHER" id="PTHR12867:SF6">
    <property type="entry name" value="N-ACETYLGLUCOSAMINYLDIPHOSPHODOLICHOL N-ACETYLGLUCOSAMINYLTRANSFERASE"/>
    <property type="match status" value="1"/>
</dbReference>
<comment type="subcellular location">
    <subcellularLocation>
        <location evidence="1">Endoplasmic reticulum</location>
    </subcellularLocation>
</comment>
<dbReference type="EC" id="2.4.1.141" evidence="3"/>
<name>A0AAD5RD97_PARTN</name>
<evidence type="ECO:0000256" key="5">
    <source>
        <dbReference type="ARBA" id="ARBA00022676"/>
    </source>
</evidence>
<evidence type="ECO:0000256" key="7">
    <source>
        <dbReference type="ARBA" id="ARBA00022824"/>
    </source>
</evidence>
<evidence type="ECO:0000256" key="6">
    <source>
        <dbReference type="ARBA" id="ARBA00022679"/>
    </source>
</evidence>
<keyword evidence="5" id="KW-0328">Glycosyltransferase</keyword>
<dbReference type="AlphaFoldDB" id="A0AAD5RD97"/>
<dbReference type="InterPro" id="IPR007235">
    <property type="entry name" value="Glyco_trans_28_C"/>
</dbReference>
<sequence length="183" mass="20405">MQFTDDLLCHSWDNVFDQLVNEVLNDKCTSALKLLGVEKIKIQLGAGSWSDDVRVRVFNGVVEDQGDGESGGLPVEFYRFKPNIQDDMKDALVVIAHAGAGTCLECLRHRRPLIVVVNENLMDNHQLELAKELARGGHLLYCTVPNLCTTLLDPILFNLNPFVPPDQRLVARFIDSLMRGSSS</sequence>
<dbReference type="Pfam" id="PF04101">
    <property type="entry name" value="Glyco_tran_28_C"/>
    <property type="match status" value="1"/>
</dbReference>
<dbReference type="PANTHER" id="PTHR12867">
    <property type="entry name" value="GLYCOSYL TRANSFERASE-RELATED"/>
    <property type="match status" value="1"/>
</dbReference>
<gene>
    <name evidence="9" type="ORF">KIN20_036818</name>
</gene>
<proteinExistence type="inferred from homology"/>
<accession>A0AAD5RD97</accession>
<dbReference type="InterPro" id="IPR039042">
    <property type="entry name" value="Alg13-like"/>
</dbReference>
<evidence type="ECO:0000256" key="4">
    <source>
        <dbReference type="ARBA" id="ARBA00017468"/>
    </source>
</evidence>
<evidence type="ECO:0000259" key="8">
    <source>
        <dbReference type="Pfam" id="PF04101"/>
    </source>
</evidence>
<evidence type="ECO:0000256" key="2">
    <source>
        <dbReference type="ARBA" id="ARBA00006962"/>
    </source>
</evidence>
<comment type="caution">
    <text evidence="9">The sequence shown here is derived from an EMBL/GenBank/DDBJ whole genome shotgun (WGS) entry which is preliminary data.</text>
</comment>
<reference evidence="9" key="1">
    <citation type="submission" date="2021-06" db="EMBL/GenBank/DDBJ databases">
        <title>Parelaphostrongylus tenuis whole genome reference sequence.</title>
        <authorList>
            <person name="Garwood T.J."/>
            <person name="Larsen P.A."/>
            <person name="Fountain-Jones N.M."/>
            <person name="Garbe J.R."/>
            <person name="Macchietto M.G."/>
            <person name="Kania S.A."/>
            <person name="Gerhold R.W."/>
            <person name="Richards J.E."/>
            <person name="Wolf T.M."/>
        </authorList>
    </citation>
    <scope>NUCLEOTIDE SEQUENCE</scope>
    <source>
        <strain evidence="9">MNPRO001-30</strain>
        <tissue evidence="9">Meninges</tissue>
    </source>
</reference>
<evidence type="ECO:0000256" key="1">
    <source>
        <dbReference type="ARBA" id="ARBA00004240"/>
    </source>
</evidence>
<feature type="domain" description="Glycosyl transferase family 28 C-terminal" evidence="8">
    <location>
        <begin position="20"/>
        <end position="154"/>
    </location>
</feature>
<keyword evidence="7" id="KW-0256">Endoplasmic reticulum</keyword>
<evidence type="ECO:0000313" key="10">
    <source>
        <dbReference type="Proteomes" id="UP001196413"/>
    </source>
</evidence>
<comment type="similarity">
    <text evidence="2">Belongs to the glycosyltransferase 28 family.</text>
</comment>